<proteinExistence type="predicted"/>
<dbReference type="Proteomes" id="UP000033531">
    <property type="component" value="Unassembled WGS sequence"/>
</dbReference>
<dbReference type="InterPro" id="IPR029068">
    <property type="entry name" value="Glyas_Bleomycin-R_OHBP_Dase"/>
</dbReference>
<dbReference type="SUPFAM" id="SSF54593">
    <property type="entry name" value="Glyoxalase/Bleomycin resistance protein/Dihydroxybiphenyl dioxygenase"/>
    <property type="match status" value="1"/>
</dbReference>
<dbReference type="PROSITE" id="PS51819">
    <property type="entry name" value="VOC"/>
    <property type="match status" value="1"/>
</dbReference>
<comment type="caution">
    <text evidence="2">The sequence shown here is derived from an EMBL/GenBank/DDBJ whole genome shotgun (WGS) entry which is preliminary data.</text>
</comment>
<dbReference type="PANTHER" id="PTHR21366:SF14">
    <property type="entry name" value="GLYOXALASE DOMAIN-CONTAINING PROTEIN 5"/>
    <property type="match status" value="1"/>
</dbReference>
<dbReference type="Gene3D" id="3.10.180.10">
    <property type="entry name" value="2,3-Dihydroxybiphenyl 1,2-Dioxygenase, domain 1"/>
    <property type="match status" value="1"/>
</dbReference>
<dbReference type="InterPro" id="IPR004360">
    <property type="entry name" value="Glyas_Fos-R_dOase_dom"/>
</dbReference>
<dbReference type="EMBL" id="JXLI01000009">
    <property type="protein sequence ID" value="KJY57182.1"/>
    <property type="molecule type" value="Genomic_DNA"/>
</dbReference>
<dbReference type="AlphaFoldDB" id="A0A0F4LEB8"/>
<feature type="domain" description="VOC" evidence="1">
    <location>
        <begin position="5"/>
        <end position="125"/>
    </location>
</feature>
<dbReference type="PANTHER" id="PTHR21366">
    <property type="entry name" value="GLYOXALASE FAMILY PROTEIN"/>
    <property type="match status" value="1"/>
</dbReference>
<evidence type="ECO:0000313" key="2">
    <source>
        <dbReference type="EMBL" id="KJY57182.1"/>
    </source>
</evidence>
<gene>
    <name evidence="2" type="ORF">JF74_07100</name>
</gene>
<keyword evidence="2" id="KW-0560">Oxidoreductase</keyword>
<dbReference type="Pfam" id="PF00903">
    <property type="entry name" value="Glyoxalase"/>
    <property type="match status" value="1"/>
</dbReference>
<dbReference type="GO" id="GO:0051213">
    <property type="term" value="F:dioxygenase activity"/>
    <property type="evidence" value="ECO:0007669"/>
    <property type="project" value="UniProtKB-KW"/>
</dbReference>
<dbReference type="CDD" id="cd07253">
    <property type="entry name" value="GLOD5"/>
    <property type="match status" value="1"/>
</dbReference>
<protein>
    <submittedName>
        <fullName evidence="2">Glyoxalase/bleomycin resistance protein/dioxygenase</fullName>
    </submittedName>
</protein>
<keyword evidence="2" id="KW-0223">Dioxygenase</keyword>
<organism evidence="2 3">
    <name type="scientific">Lactobacillus melliventris</name>
    <dbReference type="NCBI Taxonomy" id="1218507"/>
    <lineage>
        <taxon>Bacteria</taxon>
        <taxon>Bacillati</taxon>
        <taxon>Bacillota</taxon>
        <taxon>Bacilli</taxon>
        <taxon>Lactobacillales</taxon>
        <taxon>Lactobacillaceae</taxon>
        <taxon>Lactobacillus</taxon>
    </lineage>
</organism>
<dbReference type="InterPro" id="IPR037523">
    <property type="entry name" value="VOC_core"/>
</dbReference>
<evidence type="ECO:0000259" key="1">
    <source>
        <dbReference type="PROSITE" id="PS51819"/>
    </source>
</evidence>
<accession>A0A0F4LEB8</accession>
<dbReference type="InterPro" id="IPR050383">
    <property type="entry name" value="GlyoxalaseI/FosfomycinResist"/>
</dbReference>
<dbReference type="OrthoDB" id="9802805at2"/>
<reference evidence="2 3" key="1">
    <citation type="submission" date="2015-01" db="EMBL/GenBank/DDBJ databases">
        <title>Comparative genomics of the lactic acid bacteria isolated from the honey bee gut.</title>
        <authorList>
            <person name="Ellegaard K.M."/>
            <person name="Tamarit D."/>
            <person name="Javelind E."/>
            <person name="Olofsson T."/>
            <person name="Andersson S.G."/>
            <person name="Vasquez A."/>
        </authorList>
    </citation>
    <scope>NUCLEOTIDE SEQUENCE [LARGE SCALE GENOMIC DNA]</scope>
    <source>
        <strain evidence="2 3">Hma8</strain>
    </source>
</reference>
<dbReference type="RefSeq" id="WP_046324666.1">
    <property type="nucleotide sequence ID" value="NZ_JBHTMT010000003.1"/>
</dbReference>
<dbReference type="HOGENOM" id="CLU_046006_4_3_9"/>
<sequence>MAIVRLDHLVLTVNNINVTTDFYRHYFGIETINFQDGRAALKIGHQKINLNEVDHETDPKAAYPTPGSGDICLISDTPIDNLLDEFEKNNLPIVLGPVIRTGAEGKIRSIYVRDPDQNLIEISNYIN</sequence>
<dbReference type="PATRIC" id="fig|1218507.3.peg.879"/>
<name>A0A0F4LEB8_9LACO</name>
<dbReference type="STRING" id="1218507.JF74_07100"/>
<evidence type="ECO:0000313" key="3">
    <source>
        <dbReference type="Proteomes" id="UP000033531"/>
    </source>
</evidence>